<dbReference type="eggNOG" id="ENOG50334ZR">
    <property type="taxonomic scope" value="Bacteria"/>
</dbReference>
<dbReference type="RefSeq" id="WP_023495932.1">
    <property type="nucleotide sequence ID" value="NZ_AYLO01000118.1"/>
</dbReference>
<organism evidence="1 2">
    <name type="scientific">Methyloglobulus morosus KoM1</name>
    <dbReference type="NCBI Taxonomy" id="1116472"/>
    <lineage>
        <taxon>Bacteria</taxon>
        <taxon>Pseudomonadati</taxon>
        <taxon>Pseudomonadota</taxon>
        <taxon>Gammaproteobacteria</taxon>
        <taxon>Methylococcales</taxon>
        <taxon>Methylococcaceae</taxon>
        <taxon>Methyloglobulus</taxon>
    </lineage>
</organism>
<dbReference type="OrthoDB" id="5573654at2"/>
<accession>V5BZJ0</accession>
<proteinExistence type="predicted"/>
<gene>
    <name evidence="1" type="ORF">MGMO_126c00070</name>
</gene>
<evidence type="ECO:0000313" key="1">
    <source>
        <dbReference type="EMBL" id="ESS69963.1"/>
    </source>
</evidence>
<protein>
    <submittedName>
        <fullName evidence="1">Uncharacterized protein</fullName>
    </submittedName>
</protein>
<reference evidence="1 2" key="1">
    <citation type="journal article" date="2013" name="Genome Announc.">
        <title>Draft Genome Sequence of the Methanotrophic Gammaproteobacterium Methyloglobulus morosus DSM 22980 Strain KoM1.</title>
        <authorList>
            <person name="Poehlein A."/>
            <person name="Deutzmann J.S."/>
            <person name="Daniel R."/>
            <person name="Simeonova D.D."/>
        </authorList>
    </citation>
    <scope>NUCLEOTIDE SEQUENCE [LARGE SCALE GENOMIC DNA]</scope>
    <source>
        <strain evidence="1 2">KoM1</strain>
    </source>
</reference>
<dbReference type="EMBL" id="AYLO01000118">
    <property type="protein sequence ID" value="ESS69963.1"/>
    <property type="molecule type" value="Genomic_DNA"/>
</dbReference>
<dbReference type="Proteomes" id="UP000017842">
    <property type="component" value="Unassembled WGS sequence"/>
</dbReference>
<keyword evidence="2" id="KW-1185">Reference proteome</keyword>
<name>V5BZJ0_9GAMM</name>
<dbReference type="AlphaFoldDB" id="V5BZJ0"/>
<evidence type="ECO:0000313" key="2">
    <source>
        <dbReference type="Proteomes" id="UP000017842"/>
    </source>
</evidence>
<sequence length="108" mass="12345">MNLDNKFSALQLSIINDQAALYTCACPLQVSLQIASLRKLFDYQKECIASETTADNPAQIQVHRRIAEATKQAHQIMEQCLDDILDLESWDRAKLEMPKGIRKRIEIN</sequence>
<comment type="caution">
    <text evidence="1">The sequence shown here is derived from an EMBL/GenBank/DDBJ whole genome shotgun (WGS) entry which is preliminary data.</text>
</comment>